<dbReference type="EMBL" id="PZBZ01000002">
    <property type="protein sequence ID" value="PTG17096.1"/>
    <property type="molecule type" value="Genomic_DNA"/>
</dbReference>
<reference evidence="8 9" key="1">
    <citation type="journal article" date="2016" name="Front. Microbiol.">
        <title>Comprehensive Phylogenetic Analysis of Bovine Non-aureus Staphylococci Species Based on Whole-Genome Sequencing.</title>
        <authorList>
            <person name="Naushad S."/>
            <person name="Barkema H.W."/>
            <person name="Luby C."/>
            <person name="Condas L.A."/>
            <person name="Nobrega D.B."/>
            <person name="Carson D.A."/>
            <person name="De Buck J."/>
        </authorList>
    </citation>
    <scope>NUCLEOTIDE SEQUENCE [LARGE SCALE GENOMIC DNA]</scope>
    <source>
        <strain evidence="6 9">SNUC 105</strain>
        <strain evidence="7 8">SNUC 1363</strain>
        <strain evidence="5 10">SNUC 505</strain>
    </source>
</reference>
<dbReference type="GeneID" id="93656349"/>
<dbReference type="InterPro" id="IPR013094">
    <property type="entry name" value="AB_hydrolase_3"/>
</dbReference>
<organism evidence="5 10">
    <name type="scientific">Staphylococcus chromogenes</name>
    <name type="common">Staphylococcus hyicus subsp. chromogenes</name>
    <dbReference type="NCBI Taxonomy" id="46126"/>
    <lineage>
        <taxon>Bacteria</taxon>
        <taxon>Bacillati</taxon>
        <taxon>Bacillota</taxon>
        <taxon>Bacilli</taxon>
        <taxon>Bacillales</taxon>
        <taxon>Staphylococcaceae</taxon>
        <taxon>Staphylococcus</taxon>
    </lineage>
</organism>
<feature type="compositionally biased region" description="Polar residues" evidence="2">
    <location>
        <begin position="321"/>
        <end position="336"/>
    </location>
</feature>
<gene>
    <name evidence="6" type="ORF">BU638_06035</name>
    <name evidence="5" type="ORF">BU653_00690</name>
    <name evidence="7" type="ORF">BU676_04555</name>
    <name evidence="4" type="ORF">RCF65_06540</name>
</gene>
<keyword evidence="8" id="KW-1185">Reference proteome</keyword>
<dbReference type="EMBL" id="JAVGJF010000033">
    <property type="protein sequence ID" value="MDQ7175644.1"/>
    <property type="molecule type" value="Genomic_DNA"/>
</dbReference>
<dbReference type="Pfam" id="PF07859">
    <property type="entry name" value="Abhydrolase_3"/>
    <property type="match status" value="1"/>
</dbReference>
<evidence type="ECO:0000256" key="2">
    <source>
        <dbReference type="SAM" id="MobiDB-lite"/>
    </source>
</evidence>
<keyword evidence="1 5" id="KW-0378">Hydrolase</keyword>
<sequence length="346" mass="39497">MKKRKMSWLVVICVICLVIAGLVVGYFLHNERTSKSAHKKVAIQNNNVTALTDISYMKSLPNSQLDILMPKNISAHEKLPVIFWAHGGGFIAGDKQYKNPLLANIVERGYVVVNVNYALAPEFQYPTPLMQMDHAVAFIKNNQKNLPIDLNQVIFGGDSAGAQINSQYTAIQTNPKLREEMDFNQQIPSENIKAAVFFGGFYDMHTVRATEFPRIDLFMRSYTGAKDWEKHLKVINQMSTERQITQNFPPTYLSVGDADPFKSQNDSFSQALKEKQIPVDTLFYDGSHHLKHQYQFHMEKPESKENIRRVLSFLSRNTSQQNLKSDIHASPQTEINLNPYEEEPTE</sequence>
<dbReference type="EMBL" id="PZAO01000008">
    <property type="protein sequence ID" value="PTG70089.1"/>
    <property type="molecule type" value="Genomic_DNA"/>
</dbReference>
<evidence type="ECO:0000313" key="8">
    <source>
        <dbReference type="Proteomes" id="UP000242008"/>
    </source>
</evidence>
<dbReference type="PANTHER" id="PTHR48081">
    <property type="entry name" value="AB HYDROLASE SUPERFAMILY PROTEIN C4A8.06C"/>
    <property type="match status" value="1"/>
</dbReference>
<dbReference type="Proteomes" id="UP000242144">
    <property type="component" value="Unassembled WGS sequence"/>
</dbReference>
<evidence type="ECO:0000313" key="5">
    <source>
        <dbReference type="EMBL" id="PTG17096.1"/>
    </source>
</evidence>
<feature type="domain" description="Alpha/beta hydrolase fold-3" evidence="3">
    <location>
        <begin position="82"/>
        <end position="290"/>
    </location>
</feature>
<evidence type="ECO:0000313" key="4">
    <source>
        <dbReference type="EMBL" id="MDQ7175644.1"/>
    </source>
</evidence>
<accession>A0AAE5T105</accession>
<evidence type="ECO:0000313" key="10">
    <source>
        <dbReference type="Proteomes" id="UP000242704"/>
    </source>
</evidence>
<reference evidence="4 11" key="3">
    <citation type="submission" date="2023-08" db="EMBL/GenBank/DDBJ databases">
        <title>Whole genome sequencing of Staphylococcus chromogenes NNSch 2386.</title>
        <authorList>
            <person name="Kropotov V.S."/>
            <person name="Boriskina E.V."/>
            <person name="Gordinskaya N.A."/>
            <person name="Shkurkina I.S."/>
            <person name="Kryazhev D.V."/>
            <person name="Alekseeva A.E."/>
            <person name="Makhova M.A."/>
        </authorList>
    </citation>
    <scope>NUCLEOTIDE SEQUENCE [LARGE SCALE GENOMIC DNA]</scope>
    <source>
        <strain evidence="4 11">NNSch 2386</strain>
    </source>
</reference>
<dbReference type="PANTHER" id="PTHR48081:SF6">
    <property type="entry name" value="PEPTIDASE S9 PROLYL OLIGOPEPTIDASE CATALYTIC DOMAIN-CONTAINING PROTEIN"/>
    <property type="match status" value="1"/>
</dbReference>
<evidence type="ECO:0000313" key="7">
    <source>
        <dbReference type="EMBL" id="PTG70089.1"/>
    </source>
</evidence>
<feature type="region of interest" description="Disordered" evidence="2">
    <location>
        <begin position="321"/>
        <end position="346"/>
    </location>
</feature>
<comment type="caution">
    <text evidence="5">The sequence shown here is derived from an EMBL/GenBank/DDBJ whole genome shotgun (WGS) entry which is preliminary data.</text>
</comment>
<evidence type="ECO:0000259" key="3">
    <source>
        <dbReference type="Pfam" id="PF07859"/>
    </source>
</evidence>
<dbReference type="RefSeq" id="WP_037572686.1">
    <property type="nucleotide sequence ID" value="NZ_CP031274.1"/>
</dbReference>
<dbReference type="InterPro" id="IPR029058">
    <property type="entry name" value="AB_hydrolase_fold"/>
</dbReference>
<reference evidence="5" key="2">
    <citation type="submission" date="2018-03" db="EMBL/GenBank/DDBJ databases">
        <authorList>
            <person name="Naushad S."/>
        </authorList>
    </citation>
    <scope>NUCLEOTIDE SEQUENCE</scope>
    <source>
        <strain evidence="6">SNUC 105</strain>
        <strain evidence="7">SNUC 1363</strain>
        <strain evidence="5">SNUC 505</strain>
    </source>
</reference>
<dbReference type="Proteomes" id="UP000242008">
    <property type="component" value="Unassembled WGS sequence"/>
</dbReference>
<dbReference type="SUPFAM" id="SSF53474">
    <property type="entry name" value="alpha/beta-Hydrolases"/>
    <property type="match status" value="1"/>
</dbReference>
<dbReference type="GO" id="GO:0016787">
    <property type="term" value="F:hydrolase activity"/>
    <property type="evidence" value="ECO:0007669"/>
    <property type="project" value="UniProtKB-KW"/>
</dbReference>
<protein>
    <submittedName>
        <fullName evidence="5">Alpha/beta hydrolase</fullName>
    </submittedName>
</protein>
<proteinExistence type="predicted"/>
<name>A0AAE5T105_STACR</name>
<dbReference type="EMBL" id="PZCM01000005">
    <property type="protein sequence ID" value="PTG27619.1"/>
    <property type="molecule type" value="Genomic_DNA"/>
</dbReference>
<dbReference type="AlphaFoldDB" id="A0AAE5T105"/>
<dbReference type="Proteomes" id="UP001240157">
    <property type="component" value="Unassembled WGS sequence"/>
</dbReference>
<dbReference type="Gene3D" id="3.40.50.1820">
    <property type="entry name" value="alpha/beta hydrolase"/>
    <property type="match status" value="1"/>
</dbReference>
<evidence type="ECO:0000313" key="6">
    <source>
        <dbReference type="EMBL" id="PTG27619.1"/>
    </source>
</evidence>
<evidence type="ECO:0000313" key="9">
    <source>
        <dbReference type="Proteomes" id="UP000242144"/>
    </source>
</evidence>
<evidence type="ECO:0000256" key="1">
    <source>
        <dbReference type="ARBA" id="ARBA00022801"/>
    </source>
</evidence>
<dbReference type="Proteomes" id="UP000242704">
    <property type="component" value="Unassembled WGS sequence"/>
</dbReference>
<dbReference type="InterPro" id="IPR050300">
    <property type="entry name" value="GDXG_lipolytic_enzyme"/>
</dbReference>
<evidence type="ECO:0000313" key="11">
    <source>
        <dbReference type="Proteomes" id="UP001240157"/>
    </source>
</evidence>